<evidence type="ECO:0000313" key="4">
    <source>
        <dbReference type="Proteomes" id="UP000773850"/>
    </source>
</evidence>
<dbReference type="EMBL" id="LQYV01000121">
    <property type="protein sequence ID" value="KYD22821.1"/>
    <property type="molecule type" value="Genomic_DNA"/>
</dbReference>
<proteinExistence type="predicted"/>
<sequence length="41" mass="4268">MADAGPKSASLFVEPFTSSLAKTASIVNGEEGKWVVGDIQE</sequence>
<gene>
    <name evidence="2" type="ORF">B4109_1627</name>
    <name evidence="1" type="ORF">GS8_1356</name>
</gene>
<dbReference type="EMBL" id="LUCS01000018">
    <property type="protein sequence ID" value="KAF6511780.1"/>
    <property type="molecule type" value="Genomic_DNA"/>
</dbReference>
<keyword evidence="4" id="KW-1185">Reference proteome</keyword>
<reference evidence="2 3" key="1">
    <citation type="submission" date="2016-01" db="EMBL/GenBank/DDBJ databases">
        <title>Draft Genome Sequences of Seven Thermophilic Sporeformers Isolated from Foods.</title>
        <authorList>
            <person name="Berendsen E.M."/>
            <person name="Wells-Bennik M.H."/>
            <person name="Krawcyk A.O."/>
            <person name="De Jong A."/>
            <person name="Holsappel S."/>
            <person name="Eijlander R.T."/>
            <person name="Kuipers O.P."/>
        </authorList>
    </citation>
    <scope>NUCLEOTIDE SEQUENCE [LARGE SCALE GENOMIC DNA]</scope>
    <source>
        <strain evidence="2 3">B4109</strain>
    </source>
</reference>
<name>A0A150ME95_GEOSE</name>
<evidence type="ECO:0000313" key="1">
    <source>
        <dbReference type="EMBL" id="KAF6511780.1"/>
    </source>
</evidence>
<accession>A0A150ME95</accession>
<protein>
    <submittedName>
        <fullName evidence="2">Uncharacterized protein</fullName>
    </submittedName>
</protein>
<dbReference type="Proteomes" id="UP000075424">
    <property type="component" value="Unassembled WGS sequence"/>
</dbReference>
<dbReference type="AlphaFoldDB" id="A0A150ME95"/>
<evidence type="ECO:0000313" key="2">
    <source>
        <dbReference type="EMBL" id="KYD22821.1"/>
    </source>
</evidence>
<reference evidence="1 4" key="2">
    <citation type="submission" date="2016-03" db="EMBL/GenBank/DDBJ databases">
        <title>Spore heat resistance.</title>
        <authorList>
            <person name="Boekhorst J."/>
            <person name="Berendsen E.M."/>
            <person name="Wells-Bennik M.H."/>
            <person name="Kuipers O.P."/>
        </authorList>
    </citation>
    <scope>NUCLEOTIDE SEQUENCE [LARGE SCALE GENOMIC DNA]</scope>
    <source>
        <strain evidence="1 4">GS8</strain>
    </source>
</reference>
<dbReference type="Proteomes" id="UP000773850">
    <property type="component" value="Unassembled WGS sequence"/>
</dbReference>
<evidence type="ECO:0000313" key="3">
    <source>
        <dbReference type="Proteomes" id="UP000075424"/>
    </source>
</evidence>
<organism evidence="2 3">
    <name type="scientific">Geobacillus stearothermophilus</name>
    <name type="common">Bacillus stearothermophilus</name>
    <dbReference type="NCBI Taxonomy" id="1422"/>
    <lineage>
        <taxon>Bacteria</taxon>
        <taxon>Bacillati</taxon>
        <taxon>Bacillota</taxon>
        <taxon>Bacilli</taxon>
        <taxon>Bacillales</taxon>
        <taxon>Anoxybacillaceae</taxon>
        <taxon>Geobacillus</taxon>
    </lineage>
</organism>
<dbReference type="PATRIC" id="fig|1422.18.peg.1080"/>
<comment type="caution">
    <text evidence="2">The sequence shown here is derived from an EMBL/GenBank/DDBJ whole genome shotgun (WGS) entry which is preliminary data.</text>
</comment>